<keyword evidence="2" id="KW-0732">Signal</keyword>
<feature type="coiled-coil region" evidence="1">
    <location>
        <begin position="38"/>
        <end position="72"/>
    </location>
</feature>
<keyword evidence="1" id="KW-0175">Coiled coil</keyword>
<evidence type="ECO:0000313" key="4">
    <source>
        <dbReference type="Proteomes" id="UP001595792"/>
    </source>
</evidence>
<proteinExistence type="predicted"/>
<dbReference type="Proteomes" id="UP001595792">
    <property type="component" value="Unassembled WGS sequence"/>
</dbReference>
<dbReference type="RefSeq" id="WP_378962168.1">
    <property type="nucleotide sequence ID" value="NZ_JBHRXC010000016.1"/>
</dbReference>
<evidence type="ECO:0000256" key="1">
    <source>
        <dbReference type="SAM" id="Coils"/>
    </source>
</evidence>
<keyword evidence="4" id="KW-1185">Reference proteome</keyword>
<feature type="chain" id="PRO_5046398824" evidence="2">
    <location>
        <begin position="20"/>
        <end position="154"/>
    </location>
</feature>
<accession>A0ABV8NPE9</accession>
<organism evidence="3 4">
    <name type="scientific">Pedobacter jamesrossensis</name>
    <dbReference type="NCBI Taxonomy" id="1908238"/>
    <lineage>
        <taxon>Bacteria</taxon>
        <taxon>Pseudomonadati</taxon>
        <taxon>Bacteroidota</taxon>
        <taxon>Sphingobacteriia</taxon>
        <taxon>Sphingobacteriales</taxon>
        <taxon>Sphingobacteriaceae</taxon>
        <taxon>Pedobacter</taxon>
    </lineage>
</organism>
<evidence type="ECO:0000313" key="3">
    <source>
        <dbReference type="EMBL" id="MFC4198246.1"/>
    </source>
</evidence>
<dbReference type="EMBL" id="JBHSBY010000136">
    <property type="protein sequence ID" value="MFC4198246.1"/>
    <property type="molecule type" value="Genomic_DNA"/>
</dbReference>
<feature type="signal peptide" evidence="2">
    <location>
        <begin position="1"/>
        <end position="19"/>
    </location>
</feature>
<protein>
    <submittedName>
        <fullName evidence="3">Uncharacterized protein</fullName>
    </submittedName>
</protein>
<comment type="caution">
    <text evidence="3">The sequence shown here is derived from an EMBL/GenBank/DDBJ whole genome shotgun (WGS) entry which is preliminary data.</text>
</comment>
<sequence length="154" mass="17201">MKKILFILFALGASTSVMAQSYTPKVSKDSVGILTNRIEVLKSSIKVLKLKIEEAKEEEEVEKLRLKLLEANGIAKASAEQSNNNSAKTTSGTSVDLKAMEKFSKKAKSDSENAIKALERFNKQIAKVEDLRTQIQGEERKLSYKKPQIAYSYK</sequence>
<name>A0ABV8NPE9_9SPHI</name>
<reference evidence="4" key="1">
    <citation type="journal article" date="2019" name="Int. J. Syst. Evol. Microbiol.">
        <title>The Global Catalogue of Microorganisms (GCM) 10K type strain sequencing project: providing services to taxonomists for standard genome sequencing and annotation.</title>
        <authorList>
            <consortium name="The Broad Institute Genomics Platform"/>
            <consortium name="The Broad Institute Genome Sequencing Center for Infectious Disease"/>
            <person name="Wu L."/>
            <person name="Ma J."/>
        </authorList>
    </citation>
    <scope>NUCLEOTIDE SEQUENCE [LARGE SCALE GENOMIC DNA]</scope>
    <source>
        <strain evidence="4">CCM 8689</strain>
    </source>
</reference>
<evidence type="ECO:0000256" key="2">
    <source>
        <dbReference type="SAM" id="SignalP"/>
    </source>
</evidence>
<feature type="coiled-coil region" evidence="1">
    <location>
        <begin position="111"/>
        <end position="141"/>
    </location>
</feature>
<gene>
    <name evidence="3" type="ORF">ACFOUY_16185</name>
</gene>